<dbReference type="HOGENOM" id="CLU_2251918_0_0_1"/>
<protein>
    <submittedName>
        <fullName evidence="1">Uncharacterized protein</fullName>
    </submittedName>
</protein>
<dbReference type="AlphaFoldDB" id="A0A0A1TE14"/>
<name>A0A0A1TE14_9HYPO</name>
<gene>
    <name evidence="1" type="ORF">VHEMI04508</name>
</gene>
<sequence length="104" mass="11520">MLLTSTSRNTQTRVGLHTLSRLAIITRQIHTGYSYLAVVVPLLVKESQSYSVAGEDAMQEFPITDSPWNVDMNPGTYRVIMRQKGFVGVTDKSRGSSTGNTIDR</sequence>
<accession>A0A0A1TE14</accession>
<keyword evidence="2" id="KW-1185">Reference proteome</keyword>
<dbReference type="Proteomes" id="UP000039046">
    <property type="component" value="Unassembled WGS sequence"/>
</dbReference>
<evidence type="ECO:0000313" key="1">
    <source>
        <dbReference type="EMBL" id="CEJ87767.1"/>
    </source>
</evidence>
<evidence type="ECO:0000313" key="2">
    <source>
        <dbReference type="Proteomes" id="UP000039046"/>
    </source>
</evidence>
<reference evidence="1 2" key="1">
    <citation type="journal article" date="2015" name="Genome Announc.">
        <title>Draft Genome Sequence and Gene Annotation of the Entomopathogenic Fungus Verticillium hemipterigenum.</title>
        <authorList>
            <person name="Horn F."/>
            <person name="Habel A."/>
            <person name="Scharf D.H."/>
            <person name="Dworschak J."/>
            <person name="Brakhage A.A."/>
            <person name="Guthke R."/>
            <person name="Hertweck C."/>
            <person name="Linde J."/>
        </authorList>
    </citation>
    <scope>NUCLEOTIDE SEQUENCE [LARGE SCALE GENOMIC DNA]</scope>
</reference>
<proteinExistence type="predicted"/>
<dbReference type="EMBL" id="CDHN01000002">
    <property type="protein sequence ID" value="CEJ87767.1"/>
    <property type="molecule type" value="Genomic_DNA"/>
</dbReference>
<organism evidence="1 2">
    <name type="scientific">[Torrubiella] hemipterigena</name>
    <dbReference type="NCBI Taxonomy" id="1531966"/>
    <lineage>
        <taxon>Eukaryota</taxon>
        <taxon>Fungi</taxon>
        <taxon>Dikarya</taxon>
        <taxon>Ascomycota</taxon>
        <taxon>Pezizomycotina</taxon>
        <taxon>Sordariomycetes</taxon>
        <taxon>Hypocreomycetidae</taxon>
        <taxon>Hypocreales</taxon>
        <taxon>Clavicipitaceae</taxon>
        <taxon>Clavicipitaceae incertae sedis</taxon>
        <taxon>'Torrubiella' clade</taxon>
    </lineage>
</organism>